<organism evidence="2 3">
    <name type="scientific">Phytophthora fragariae</name>
    <dbReference type="NCBI Taxonomy" id="53985"/>
    <lineage>
        <taxon>Eukaryota</taxon>
        <taxon>Sar</taxon>
        <taxon>Stramenopiles</taxon>
        <taxon>Oomycota</taxon>
        <taxon>Peronosporomycetes</taxon>
        <taxon>Peronosporales</taxon>
        <taxon>Peronosporaceae</taxon>
        <taxon>Phytophthora</taxon>
    </lineage>
</organism>
<evidence type="ECO:0008006" key="4">
    <source>
        <dbReference type="Google" id="ProtNLM"/>
    </source>
</evidence>
<comment type="caution">
    <text evidence="2">The sequence shown here is derived from an EMBL/GenBank/DDBJ whole genome shotgun (WGS) entry which is preliminary data.</text>
</comment>
<keyword evidence="1" id="KW-0812">Transmembrane</keyword>
<keyword evidence="1" id="KW-0472">Membrane</keyword>
<name>A0A6A3MET9_9STRA</name>
<gene>
    <name evidence="2" type="ORF">PF011_g359</name>
</gene>
<sequence length="213" mass="24278">MPPPIALMRLAMQTCATAVALTCGFLMHRDVRMNVYTLDASIDFESMLDDPTYNEWFCRHLRCLQTSFVLLCKMLRLHFAAVPYKKYSFERRVACMLFHFGSSGGYRETARVLGVSKVWCIMHVNALVRVLNSLRAQHIKLPTSQDEWETIAADFSRKRGFPFCGALWTALSSPSSVLTTSKDGIAVKVQKHFLFIMKTLKNVTTIFALFNFS</sequence>
<feature type="transmembrane region" description="Helical" evidence="1">
    <location>
        <begin position="6"/>
        <end position="27"/>
    </location>
</feature>
<accession>A0A6A3MET9</accession>
<proteinExistence type="predicted"/>
<reference evidence="2 3" key="1">
    <citation type="submission" date="2018-09" db="EMBL/GenBank/DDBJ databases">
        <title>Genomic investigation of the strawberry pathogen Phytophthora fragariae indicates pathogenicity is determined by transcriptional variation in three key races.</title>
        <authorList>
            <person name="Adams T.M."/>
            <person name="Armitage A.D."/>
            <person name="Sobczyk M.K."/>
            <person name="Bates H.J."/>
            <person name="Dunwell J.M."/>
            <person name="Nellist C.F."/>
            <person name="Harrison R.J."/>
        </authorList>
    </citation>
    <scope>NUCLEOTIDE SEQUENCE [LARGE SCALE GENOMIC DNA]</scope>
    <source>
        <strain evidence="2 3">SCRP245</strain>
    </source>
</reference>
<keyword evidence="1" id="KW-1133">Transmembrane helix</keyword>
<evidence type="ECO:0000256" key="1">
    <source>
        <dbReference type="SAM" id="Phobius"/>
    </source>
</evidence>
<evidence type="ECO:0000313" key="3">
    <source>
        <dbReference type="Proteomes" id="UP000460718"/>
    </source>
</evidence>
<protein>
    <recommendedName>
        <fullName evidence="4">DDE Tnp4 domain-containing protein</fullName>
    </recommendedName>
</protein>
<dbReference type="Proteomes" id="UP000460718">
    <property type="component" value="Unassembled WGS sequence"/>
</dbReference>
<dbReference type="AlphaFoldDB" id="A0A6A3MET9"/>
<evidence type="ECO:0000313" key="2">
    <source>
        <dbReference type="EMBL" id="KAE9030951.1"/>
    </source>
</evidence>
<dbReference type="EMBL" id="QXFW01000008">
    <property type="protein sequence ID" value="KAE9030951.1"/>
    <property type="molecule type" value="Genomic_DNA"/>
</dbReference>